<dbReference type="InterPro" id="IPR009061">
    <property type="entry name" value="DNA-bd_dom_put_sf"/>
</dbReference>
<dbReference type="InterPro" id="IPR000551">
    <property type="entry name" value="MerR-type_HTH_dom"/>
</dbReference>
<dbReference type="Pfam" id="PF13411">
    <property type="entry name" value="MerR_1"/>
    <property type="match status" value="1"/>
</dbReference>
<gene>
    <name evidence="3" type="primary">merR1_1</name>
    <name evidence="3" type="ORF">NCTC10899_00462</name>
</gene>
<dbReference type="PRINTS" id="PR00040">
    <property type="entry name" value="HTHMERR"/>
</dbReference>
<organism evidence="3 4">
    <name type="scientific">Ectopseudomonas mendocina</name>
    <name type="common">Pseudomonas mendocina</name>
    <dbReference type="NCBI Taxonomy" id="300"/>
    <lineage>
        <taxon>Bacteria</taxon>
        <taxon>Pseudomonadati</taxon>
        <taxon>Pseudomonadota</taxon>
        <taxon>Gammaproteobacteria</taxon>
        <taxon>Pseudomonadales</taxon>
        <taxon>Pseudomonadaceae</taxon>
        <taxon>Ectopseudomonas</taxon>
    </lineage>
</organism>
<reference evidence="3 4" key="1">
    <citation type="submission" date="2018-06" db="EMBL/GenBank/DDBJ databases">
        <authorList>
            <consortium name="Pathogen Informatics"/>
            <person name="Doyle S."/>
        </authorList>
    </citation>
    <scope>NUCLEOTIDE SEQUENCE [LARGE SCALE GENOMIC DNA]</scope>
    <source>
        <strain evidence="3 4">NCTC10899</strain>
    </source>
</reference>
<evidence type="ECO:0000313" key="3">
    <source>
        <dbReference type="EMBL" id="SUD37705.1"/>
    </source>
</evidence>
<dbReference type="PANTHER" id="PTHR30204">
    <property type="entry name" value="REDOX-CYCLING DRUG-SENSING TRANSCRIPTIONAL ACTIVATOR SOXR"/>
    <property type="match status" value="1"/>
</dbReference>
<dbReference type="EMBL" id="UGUU01000001">
    <property type="protein sequence ID" value="SUD37705.1"/>
    <property type="molecule type" value="Genomic_DNA"/>
</dbReference>
<sequence>MKIGELARRAGCPVGTIRYYEHQGLLPNPSRNNSNYRLYGQLHFERLTFIRNCRALDMTLEEK</sequence>
<evidence type="ECO:0000259" key="2">
    <source>
        <dbReference type="PROSITE" id="PS50937"/>
    </source>
</evidence>
<protein>
    <submittedName>
        <fullName evidence="3">MerR family transcriptional regulator</fullName>
    </submittedName>
</protein>
<dbReference type="GO" id="GO:0003700">
    <property type="term" value="F:DNA-binding transcription factor activity"/>
    <property type="evidence" value="ECO:0007669"/>
    <property type="project" value="InterPro"/>
</dbReference>
<proteinExistence type="predicted"/>
<dbReference type="PROSITE" id="PS50937">
    <property type="entry name" value="HTH_MERR_2"/>
    <property type="match status" value="1"/>
</dbReference>
<dbReference type="Gene3D" id="1.10.1660.10">
    <property type="match status" value="1"/>
</dbReference>
<keyword evidence="1" id="KW-0238">DNA-binding</keyword>
<dbReference type="AlphaFoldDB" id="A0A379IN53"/>
<dbReference type="Proteomes" id="UP000254260">
    <property type="component" value="Unassembled WGS sequence"/>
</dbReference>
<dbReference type="GO" id="GO:0003677">
    <property type="term" value="F:DNA binding"/>
    <property type="evidence" value="ECO:0007669"/>
    <property type="project" value="UniProtKB-KW"/>
</dbReference>
<name>A0A379IN53_ECTME</name>
<dbReference type="PANTHER" id="PTHR30204:SF92">
    <property type="entry name" value="HTH-TYPE TRANSCRIPTIONAL REGULATOR ZNTR"/>
    <property type="match status" value="1"/>
</dbReference>
<dbReference type="InterPro" id="IPR047057">
    <property type="entry name" value="MerR_fam"/>
</dbReference>
<dbReference type="SMART" id="SM00422">
    <property type="entry name" value="HTH_MERR"/>
    <property type="match status" value="1"/>
</dbReference>
<feature type="domain" description="HTH merR-type" evidence="2">
    <location>
        <begin position="1"/>
        <end position="63"/>
    </location>
</feature>
<dbReference type="SUPFAM" id="SSF46955">
    <property type="entry name" value="Putative DNA-binding domain"/>
    <property type="match status" value="1"/>
</dbReference>
<evidence type="ECO:0000256" key="1">
    <source>
        <dbReference type="ARBA" id="ARBA00023125"/>
    </source>
</evidence>
<evidence type="ECO:0000313" key="4">
    <source>
        <dbReference type="Proteomes" id="UP000254260"/>
    </source>
</evidence>
<accession>A0A379IN53</accession>